<keyword evidence="2" id="KW-1185">Reference proteome</keyword>
<organism evidence="1 2">
    <name type="scientific">Pedobacter montanisoli</name>
    <dbReference type="NCBI Taxonomy" id="2923277"/>
    <lineage>
        <taxon>Bacteria</taxon>
        <taxon>Pseudomonadati</taxon>
        <taxon>Bacteroidota</taxon>
        <taxon>Sphingobacteriia</taxon>
        <taxon>Sphingobacteriales</taxon>
        <taxon>Sphingobacteriaceae</taxon>
        <taxon>Pedobacter</taxon>
    </lineage>
</organism>
<dbReference type="Proteomes" id="UP001165460">
    <property type="component" value="Unassembled WGS sequence"/>
</dbReference>
<evidence type="ECO:0000313" key="1">
    <source>
        <dbReference type="EMBL" id="MCJ0743880.1"/>
    </source>
</evidence>
<evidence type="ECO:0000313" key="2">
    <source>
        <dbReference type="Proteomes" id="UP001165460"/>
    </source>
</evidence>
<comment type="caution">
    <text evidence="1">The sequence shown here is derived from an EMBL/GenBank/DDBJ whole genome shotgun (WGS) entry which is preliminary data.</text>
</comment>
<protein>
    <submittedName>
        <fullName evidence="1">Uncharacterized protein</fullName>
    </submittedName>
</protein>
<proteinExistence type="predicted"/>
<sequence length="277" mass="32867">MMFEKYKKQVKLAYERRQYEQKLSLNLIKPSAAKMREECLIVINERSDQKDDDTLRLFFGAKGEAKDYESIIAHVDIDKFRPLINFIKGKTYNPDEKNVELLAWLIDFKPRPYAFWRNRLNEKRANKHAEALRERFGEEEDDFGDEVYDKEWIKRKIRKFKMAGSMSLCSLTSVVVGGFYVHVNEGQQCMYWETDRYKPILCNERIEGVKMIAMDPQKMVHFKKITVTDTLTNYSIGKVWYSKINDEVEFFTAKGRHPVHPEEVLKPATQYIIDTYK</sequence>
<accession>A0ABS9ZZY4</accession>
<dbReference type="EMBL" id="JALGBH010000002">
    <property type="protein sequence ID" value="MCJ0743880.1"/>
    <property type="molecule type" value="Genomic_DNA"/>
</dbReference>
<name>A0ABS9ZZY4_9SPHI</name>
<dbReference type="RefSeq" id="WP_243363218.1">
    <property type="nucleotide sequence ID" value="NZ_JALGBH010000002.1"/>
</dbReference>
<reference evidence="1" key="1">
    <citation type="submission" date="2022-03" db="EMBL/GenBank/DDBJ databases">
        <authorList>
            <person name="Woo C.Y."/>
        </authorList>
    </citation>
    <scope>NUCLEOTIDE SEQUENCE</scope>
    <source>
        <strain evidence="1">CYS-01</strain>
    </source>
</reference>
<gene>
    <name evidence="1" type="ORF">MMF97_14270</name>
</gene>